<evidence type="ECO:0000313" key="1">
    <source>
        <dbReference type="Proteomes" id="UP000887565"/>
    </source>
</evidence>
<name>A0A915JEU0_ROMCU</name>
<keyword evidence="1" id="KW-1185">Reference proteome</keyword>
<reference evidence="2" key="1">
    <citation type="submission" date="2022-11" db="UniProtKB">
        <authorList>
            <consortium name="WormBaseParasite"/>
        </authorList>
    </citation>
    <scope>IDENTIFICATION</scope>
</reference>
<dbReference type="AlphaFoldDB" id="A0A915JEU0"/>
<organism evidence="1 2">
    <name type="scientific">Romanomermis culicivorax</name>
    <name type="common">Nematode worm</name>
    <dbReference type="NCBI Taxonomy" id="13658"/>
    <lineage>
        <taxon>Eukaryota</taxon>
        <taxon>Metazoa</taxon>
        <taxon>Ecdysozoa</taxon>
        <taxon>Nematoda</taxon>
        <taxon>Enoplea</taxon>
        <taxon>Dorylaimia</taxon>
        <taxon>Mermithida</taxon>
        <taxon>Mermithoidea</taxon>
        <taxon>Mermithidae</taxon>
        <taxon>Romanomermis</taxon>
    </lineage>
</organism>
<sequence length="153" mass="17174">MYMYNTGTTTAGTIPSPATNTTIVLTIPPAEIALNCHGINRLACGVMLINLTGIILKTVSRSNVEMCNKTLSLIEIDSTTPRYNFWRLFSKQIQTTSEASTIRETMLWTQLTRKRLFAGFPSIIIKPMTFWRKGFLTIGNSMDVAILHEKLSR</sequence>
<protein>
    <submittedName>
        <fullName evidence="2">Uncharacterized protein</fullName>
    </submittedName>
</protein>
<accession>A0A915JEU0</accession>
<proteinExistence type="predicted"/>
<dbReference type="WBParaSite" id="nRc.2.0.1.t24086-RA">
    <property type="protein sequence ID" value="nRc.2.0.1.t24086-RA"/>
    <property type="gene ID" value="nRc.2.0.1.g24086"/>
</dbReference>
<dbReference type="Proteomes" id="UP000887565">
    <property type="component" value="Unplaced"/>
</dbReference>
<evidence type="ECO:0000313" key="2">
    <source>
        <dbReference type="WBParaSite" id="nRc.2.0.1.t24086-RA"/>
    </source>
</evidence>